<organism evidence="2 3">
    <name type="scientific">Gossypium barbadense</name>
    <name type="common">Sea Island cotton</name>
    <name type="synonym">Hibiscus barbadensis</name>
    <dbReference type="NCBI Taxonomy" id="3634"/>
    <lineage>
        <taxon>Eukaryota</taxon>
        <taxon>Viridiplantae</taxon>
        <taxon>Streptophyta</taxon>
        <taxon>Embryophyta</taxon>
        <taxon>Tracheophyta</taxon>
        <taxon>Spermatophyta</taxon>
        <taxon>Magnoliopsida</taxon>
        <taxon>eudicotyledons</taxon>
        <taxon>Gunneridae</taxon>
        <taxon>Pentapetalae</taxon>
        <taxon>rosids</taxon>
        <taxon>malvids</taxon>
        <taxon>Malvales</taxon>
        <taxon>Malvaceae</taxon>
        <taxon>Malvoideae</taxon>
        <taxon>Gossypium</taxon>
    </lineage>
</organism>
<dbReference type="EMBL" id="KZ664603">
    <property type="protein sequence ID" value="PPS04400.1"/>
    <property type="molecule type" value="Genomic_DNA"/>
</dbReference>
<proteinExistence type="predicted"/>
<dbReference type="Proteomes" id="UP000239757">
    <property type="component" value="Unassembled WGS sequence"/>
</dbReference>
<feature type="region of interest" description="Disordered" evidence="1">
    <location>
        <begin position="164"/>
        <end position="187"/>
    </location>
</feature>
<accession>A0A2P5XM62</accession>
<evidence type="ECO:0000313" key="2">
    <source>
        <dbReference type="EMBL" id="PPS04400.1"/>
    </source>
</evidence>
<sequence length="222" mass="24791">MYSFMPEQVLRRSQPLILWVGRRGCYGRLLTGLIRSLFGGPMSYSTHANAPMGYLHAFHMIRGNDALKTVINQLCATKTARSLIIANLTQATVDVLSSQAQQPNGSDELSLFSSTHCAIGPPMRPRRLLRTKSLRPLAHHFLNKSTRLTYALYSPTLTNSHTLPPTPFFTRNPPLNQPPSADSRCSASRSPYLSVSLFRPLQPSVSRKAKFSNPFRPGRERV</sequence>
<reference evidence="2 3" key="1">
    <citation type="submission" date="2015-01" db="EMBL/GenBank/DDBJ databases">
        <title>Genome of allotetraploid Gossypium barbadense reveals genomic plasticity and fiber elongation in cotton evolution.</title>
        <authorList>
            <person name="Chen X."/>
            <person name="Liu X."/>
            <person name="Zhao B."/>
            <person name="Zheng H."/>
            <person name="Hu Y."/>
            <person name="Lu G."/>
            <person name="Yang C."/>
            <person name="Chen J."/>
            <person name="Shan C."/>
            <person name="Zhang L."/>
            <person name="Zhou Y."/>
            <person name="Wang L."/>
            <person name="Guo W."/>
            <person name="Bai Y."/>
            <person name="Ruan J."/>
            <person name="Shangguan X."/>
            <person name="Mao Y."/>
            <person name="Jiang J."/>
            <person name="Zhu Y."/>
            <person name="Lei J."/>
            <person name="Kang H."/>
            <person name="Chen S."/>
            <person name="He X."/>
            <person name="Wang R."/>
            <person name="Wang Y."/>
            <person name="Chen J."/>
            <person name="Wang L."/>
            <person name="Yu S."/>
            <person name="Wang B."/>
            <person name="Wei J."/>
            <person name="Song S."/>
            <person name="Lu X."/>
            <person name="Gao Z."/>
            <person name="Gu W."/>
            <person name="Deng X."/>
            <person name="Ma D."/>
            <person name="Wang S."/>
            <person name="Liang W."/>
            <person name="Fang L."/>
            <person name="Cai C."/>
            <person name="Zhu X."/>
            <person name="Zhou B."/>
            <person name="Zhang Y."/>
            <person name="Chen Z."/>
            <person name="Xu S."/>
            <person name="Zhu R."/>
            <person name="Wang S."/>
            <person name="Zhang T."/>
            <person name="Zhao G."/>
        </authorList>
    </citation>
    <scope>NUCLEOTIDE SEQUENCE [LARGE SCALE GENOMIC DNA]</scope>
    <source>
        <strain evidence="3">cv. Xinhai21</strain>
        <tissue evidence="2">Leaf</tissue>
    </source>
</reference>
<evidence type="ECO:0000256" key="1">
    <source>
        <dbReference type="SAM" id="MobiDB-lite"/>
    </source>
</evidence>
<protein>
    <submittedName>
        <fullName evidence="2">Uncharacterized protein</fullName>
    </submittedName>
</protein>
<feature type="compositionally biased region" description="Polar residues" evidence="1">
    <location>
        <begin position="178"/>
        <end position="187"/>
    </location>
</feature>
<name>A0A2P5XM62_GOSBA</name>
<evidence type="ECO:0000313" key="3">
    <source>
        <dbReference type="Proteomes" id="UP000239757"/>
    </source>
</evidence>
<gene>
    <name evidence="2" type="ORF">GOBAR_AA16262</name>
</gene>
<dbReference type="AlphaFoldDB" id="A0A2P5XM62"/>